<name>A0ABR4XJJ8_9PORP</name>
<dbReference type="InterPro" id="IPR016518">
    <property type="entry name" value="Alpha-L-fucosidase"/>
</dbReference>
<dbReference type="InterPro" id="IPR008928">
    <property type="entry name" value="6-hairpin_glycosidase_sf"/>
</dbReference>
<feature type="domain" description="Glycosyl hydrolase family 95 catalytic" evidence="3">
    <location>
        <begin position="301"/>
        <end position="712"/>
    </location>
</feature>
<dbReference type="PANTHER" id="PTHR31084:SF0">
    <property type="entry name" value="ALPHA-L-FUCOSIDASE 2"/>
    <property type="match status" value="1"/>
</dbReference>
<organism evidence="4 5">
    <name type="scientific">Porphyromonas canoris</name>
    <dbReference type="NCBI Taxonomy" id="36875"/>
    <lineage>
        <taxon>Bacteria</taxon>
        <taxon>Pseudomonadati</taxon>
        <taxon>Bacteroidota</taxon>
        <taxon>Bacteroidia</taxon>
        <taxon>Bacteroidales</taxon>
        <taxon>Porphyromonadaceae</taxon>
        <taxon>Porphyromonas</taxon>
    </lineage>
</organism>
<protein>
    <submittedName>
        <fullName evidence="4">Glycoside hydrolase</fullName>
    </submittedName>
</protein>
<dbReference type="SUPFAM" id="SSF48208">
    <property type="entry name" value="Six-hairpin glycosidases"/>
    <property type="match status" value="1"/>
</dbReference>
<feature type="domain" description="Glycosyl hydrolase family 95 N-terminal" evidence="1">
    <location>
        <begin position="35"/>
        <end position="277"/>
    </location>
</feature>
<dbReference type="GO" id="GO:0016787">
    <property type="term" value="F:hydrolase activity"/>
    <property type="evidence" value="ECO:0007669"/>
    <property type="project" value="UniProtKB-KW"/>
</dbReference>
<feature type="domain" description="Alpha fucosidase A-like C-terminal" evidence="2">
    <location>
        <begin position="714"/>
        <end position="785"/>
    </location>
</feature>
<dbReference type="Pfam" id="PF22124">
    <property type="entry name" value="Glyco_hydro_95_cat"/>
    <property type="match status" value="1"/>
</dbReference>
<accession>A0ABR4XJJ8</accession>
<sequence length="810" mass="90019">MTVITRLSGKILLCLLFSFGVISGVDAASKNYYYFTSPAKVWEEQLPLGNGRIGLMTDSRLSHETITLNEISMWSGSKENTDNPKALESLEEIRRLLFAGENKKAEELVYRTFVCGGKGSNYGRGDIAPYGSYQLFGRLHLSHYGIEPQVTDYKRALDIDNALAETTFSSGGVQYSRKYYTSFADDVAVIELTASESGKLSFDLAWSRPQHAHFRLTKSGAVIEGVLPDGTGGYGNRFFGEARVVLPEGGSIFPNNGSLEVRQATSVLILIAMNTSYGGVNEKERVTKRLDEVAAKASLDFLREAHTKAFGEKFGQTADLSLGEHPNEQLPMPERLRLFHENHEDLPLVALYQKFGLYLLVSSTREGGLPPNLQGLWASTIATPWNGDYHLNINLQMNYWPAETGNLSPLHRTLSDWTLDQVESGKRTAKVFYGAKGWVTHILGNVWQFTAPGEHPSWGATNTSAAWLCQHLFRHYRYNLDKAYLREVFPAMLEASRFFVDMLVKDPRNGYLVTAPTTSPENSYYTPKGEVVHISAGSTMDNQIIRELFGNTIEAARILGIKDPLLKTMAQKRDSLMPTTIGEDGRILEWLEPYREAEPHHRHVSHLYGLYPGSEISLEHTPDLAAAAKKSLDARGDVSTSWSMAWKINFWARLHEGDRAFKLITELLRPCSVQGMDYKGYRSGTLPNLFSAHPPFQIDGNFGGAAGIMEMLLQSESGVIEVIPALPSSWRKSGSFRNIKVVGDALISAEWKDAKIVAFTLTASAPYTHKLKADKGLETLRLQVKGKGSAKRQGGYWILNLKPGDTVSAR</sequence>
<dbReference type="InterPro" id="IPR027414">
    <property type="entry name" value="GH95_N_dom"/>
</dbReference>
<dbReference type="Gene3D" id="1.50.10.10">
    <property type="match status" value="1"/>
</dbReference>
<dbReference type="Pfam" id="PF21307">
    <property type="entry name" value="Glyco_hydro_95_C"/>
    <property type="match status" value="1"/>
</dbReference>
<evidence type="ECO:0000259" key="2">
    <source>
        <dbReference type="Pfam" id="PF21307"/>
    </source>
</evidence>
<dbReference type="InterPro" id="IPR049053">
    <property type="entry name" value="AFCA-like_C"/>
</dbReference>
<comment type="caution">
    <text evidence="4">The sequence shown here is derived from an EMBL/GenBank/DDBJ whole genome shotgun (WGS) entry which is preliminary data.</text>
</comment>
<dbReference type="InterPro" id="IPR054363">
    <property type="entry name" value="GH95_cat"/>
</dbReference>
<dbReference type="RefSeq" id="WP_036791478.1">
    <property type="nucleotide sequence ID" value="NZ_JQZV01000013.1"/>
</dbReference>
<keyword evidence="4" id="KW-0378">Hydrolase</keyword>
<dbReference type="EMBL" id="JQZV01000013">
    <property type="protein sequence ID" value="KGN91868.1"/>
    <property type="molecule type" value="Genomic_DNA"/>
</dbReference>
<evidence type="ECO:0000259" key="3">
    <source>
        <dbReference type="Pfam" id="PF22124"/>
    </source>
</evidence>
<gene>
    <name evidence="4" type="ORF">HQ43_07285</name>
</gene>
<evidence type="ECO:0000313" key="5">
    <source>
        <dbReference type="Proteomes" id="UP000030101"/>
    </source>
</evidence>
<dbReference type="Pfam" id="PF14498">
    <property type="entry name" value="Glyco_hyd_65N_2"/>
    <property type="match status" value="1"/>
</dbReference>
<dbReference type="PANTHER" id="PTHR31084">
    <property type="entry name" value="ALPHA-L-FUCOSIDASE 2"/>
    <property type="match status" value="1"/>
</dbReference>
<proteinExistence type="predicted"/>
<keyword evidence="5" id="KW-1185">Reference proteome</keyword>
<dbReference type="Proteomes" id="UP000030101">
    <property type="component" value="Unassembled WGS sequence"/>
</dbReference>
<evidence type="ECO:0000313" key="4">
    <source>
        <dbReference type="EMBL" id="KGN91868.1"/>
    </source>
</evidence>
<dbReference type="InterPro" id="IPR012341">
    <property type="entry name" value="6hp_glycosidase-like_sf"/>
</dbReference>
<dbReference type="PIRSF" id="PIRSF007663">
    <property type="entry name" value="UCP007663"/>
    <property type="match status" value="1"/>
</dbReference>
<reference evidence="4 5" key="1">
    <citation type="submission" date="2014-08" db="EMBL/GenBank/DDBJ databases">
        <title>Porphyromonas canoris strain:OH2762 Genome sequencing.</title>
        <authorList>
            <person name="Wallis C."/>
            <person name="Deusch O."/>
            <person name="O'Flynn C."/>
            <person name="Davis I."/>
            <person name="Jospin G."/>
            <person name="Darling A.E."/>
            <person name="Coil D.A."/>
            <person name="Alexiev A."/>
            <person name="Horsfall A."/>
            <person name="Kirkwood N."/>
            <person name="Harris S."/>
            <person name="Eisen J.A."/>
        </authorList>
    </citation>
    <scope>NUCLEOTIDE SEQUENCE [LARGE SCALE GENOMIC DNA]</scope>
    <source>
        <strain evidence="5">COT-108 OH2762</strain>
    </source>
</reference>
<evidence type="ECO:0000259" key="1">
    <source>
        <dbReference type="Pfam" id="PF14498"/>
    </source>
</evidence>